<protein>
    <submittedName>
        <fullName evidence="1">Uncharacterized protein</fullName>
    </submittedName>
</protein>
<sequence>MSAMHSVGWQSVFNRLICGSTAFVPRMAEIRAVQATNRRRLDDLLQSPIALRT</sequence>
<dbReference type="Proteomes" id="UP000003688">
    <property type="component" value="Unassembled WGS sequence"/>
</dbReference>
<keyword evidence="2" id="KW-1185">Reference proteome</keyword>
<proteinExistence type="predicted"/>
<evidence type="ECO:0000313" key="1">
    <source>
        <dbReference type="EMBL" id="EEF63311.1"/>
    </source>
</evidence>
<name>B9X9X0_PEDPL</name>
<dbReference type="EMBL" id="ABOX02000001">
    <property type="protein sequence ID" value="EEF63311.1"/>
    <property type="molecule type" value="Genomic_DNA"/>
</dbReference>
<reference evidence="1 2" key="1">
    <citation type="journal article" date="2011" name="J. Bacteriol.">
        <title>Genome sequence of 'Pedosphaera parvula' Ellin514, an aerobic Verrucomicrobial isolate from pasture soil.</title>
        <authorList>
            <person name="Kant R."/>
            <person name="van Passel M.W."/>
            <person name="Sangwan P."/>
            <person name="Palva A."/>
            <person name="Lucas S."/>
            <person name="Copeland A."/>
            <person name="Lapidus A."/>
            <person name="Glavina Del Rio T."/>
            <person name="Dalin E."/>
            <person name="Tice H."/>
            <person name="Bruce D."/>
            <person name="Goodwin L."/>
            <person name="Pitluck S."/>
            <person name="Chertkov O."/>
            <person name="Larimer F.W."/>
            <person name="Land M.L."/>
            <person name="Hauser L."/>
            <person name="Brettin T.S."/>
            <person name="Detter J.C."/>
            <person name="Han S."/>
            <person name="de Vos W.M."/>
            <person name="Janssen P.H."/>
            <person name="Smidt H."/>
        </authorList>
    </citation>
    <scope>NUCLEOTIDE SEQUENCE [LARGE SCALE GENOMIC DNA]</scope>
    <source>
        <strain evidence="1 2">Ellin514</strain>
    </source>
</reference>
<dbReference type="RefSeq" id="WP_007412618.1">
    <property type="nucleotide sequence ID" value="NZ_ABOX02000001.1"/>
</dbReference>
<accession>B9X9X0</accession>
<evidence type="ECO:0000313" key="2">
    <source>
        <dbReference type="Proteomes" id="UP000003688"/>
    </source>
</evidence>
<dbReference type="STRING" id="320771.Cflav_PD5946"/>
<dbReference type="AlphaFoldDB" id="B9X9X0"/>
<comment type="caution">
    <text evidence="1">The sequence shown here is derived from an EMBL/GenBank/DDBJ whole genome shotgun (WGS) entry which is preliminary data.</text>
</comment>
<gene>
    <name evidence="1" type="ORF">Cflav_PD5946</name>
</gene>
<organism evidence="1 2">
    <name type="scientific">Pedosphaera parvula (strain Ellin514)</name>
    <dbReference type="NCBI Taxonomy" id="320771"/>
    <lineage>
        <taxon>Bacteria</taxon>
        <taxon>Pseudomonadati</taxon>
        <taxon>Verrucomicrobiota</taxon>
        <taxon>Pedosphaerae</taxon>
        <taxon>Pedosphaerales</taxon>
        <taxon>Pedosphaeraceae</taxon>
        <taxon>Pedosphaera</taxon>
    </lineage>
</organism>